<protein>
    <recommendedName>
        <fullName evidence="6">Gram-positive cocci surface proteins LPxTG domain-containing protein</fullName>
    </recommendedName>
</protein>
<dbReference type="Proteomes" id="UP000824178">
    <property type="component" value="Unassembled WGS sequence"/>
</dbReference>
<feature type="transmembrane region" description="Helical" evidence="2">
    <location>
        <begin position="122"/>
        <end position="142"/>
    </location>
</feature>
<organism evidence="4 5">
    <name type="scientific">Candidatus Faecalibacterium intestinavium</name>
    <dbReference type="NCBI Taxonomy" id="2838580"/>
    <lineage>
        <taxon>Bacteria</taxon>
        <taxon>Bacillati</taxon>
        <taxon>Bacillota</taxon>
        <taxon>Clostridia</taxon>
        <taxon>Eubacteriales</taxon>
        <taxon>Oscillospiraceae</taxon>
        <taxon>Faecalibacterium</taxon>
    </lineage>
</organism>
<sequence length="149" mass="16222">MIANRYAAKIAAALMLLLVILCLCAMVFSPQLVAAAGGTGVRMEYESKLFDTSQVLEINILMDDQDWQAMLENASPSETGEFPAEGWGGQGQQPPEMENMPNRGGAFGPGADQMENSSGTLAFYYGLAAVVLLAAFLLVLFYHRRPRKR</sequence>
<evidence type="ECO:0000313" key="5">
    <source>
        <dbReference type="Proteomes" id="UP000824178"/>
    </source>
</evidence>
<keyword evidence="3" id="KW-0732">Signal</keyword>
<keyword evidence="2" id="KW-0812">Transmembrane</keyword>
<keyword evidence="2" id="KW-1133">Transmembrane helix</keyword>
<comment type="caution">
    <text evidence="4">The sequence shown here is derived from an EMBL/GenBank/DDBJ whole genome shotgun (WGS) entry which is preliminary data.</text>
</comment>
<reference evidence="4" key="2">
    <citation type="submission" date="2021-04" db="EMBL/GenBank/DDBJ databases">
        <authorList>
            <person name="Gilroy R."/>
        </authorList>
    </citation>
    <scope>NUCLEOTIDE SEQUENCE</scope>
    <source>
        <strain evidence="4">742</strain>
    </source>
</reference>
<evidence type="ECO:0000313" key="4">
    <source>
        <dbReference type="EMBL" id="MBU3819502.1"/>
    </source>
</evidence>
<reference evidence="4" key="1">
    <citation type="journal article" date="2021" name="PeerJ">
        <title>Extensive microbial diversity within the chicken gut microbiome revealed by metagenomics and culture.</title>
        <authorList>
            <person name="Gilroy R."/>
            <person name="Ravi A."/>
            <person name="Getino M."/>
            <person name="Pursley I."/>
            <person name="Horton D.L."/>
            <person name="Alikhan N.F."/>
            <person name="Baker D."/>
            <person name="Gharbi K."/>
            <person name="Hall N."/>
            <person name="Watson M."/>
            <person name="Adriaenssens E.M."/>
            <person name="Foster-Nyarko E."/>
            <person name="Jarju S."/>
            <person name="Secka A."/>
            <person name="Antonio M."/>
            <person name="Oren A."/>
            <person name="Chaudhuri R.R."/>
            <person name="La Ragione R."/>
            <person name="Hildebrand F."/>
            <person name="Pallen M.J."/>
        </authorList>
    </citation>
    <scope>NUCLEOTIDE SEQUENCE</scope>
    <source>
        <strain evidence="4">742</strain>
    </source>
</reference>
<feature type="chain" id="PRO_5038812094" description="Gram-positive cocci surface proteins LPxTG domain-containing protein" evidence="3">
    <location>
        <begin position="35"/>
        <end position="149"/>
    </location>
</feature>
<feature type="signal peptide" evidence="3">
    <location>
        <begin position="1"/>
        <end position="34"/>
    </location>
</feature>
<proteinExistence type="predicted"/>
<dbReference type="AlphaFoldDB" id="A0A9E2NQ88"/>
<keyword evidence="2" id="KW-0472">Membrane</keyword>
<evidence type="ECO:0000256" key="2">
    <source>
        <dbReference type="SAM" id="Phobius"/>
    </source>
</evidence>
<dbReference type="EMBL" id="JAHLFH010000078">
    <property type="protein sequence ID" value="MBU3819502.1"/>
    <property type="molecule type" value="Genomic_DNA"/>
</dbReference>
<evidence type="ECO:0008006" key="6">
    <source>
        <dbReference type="Google" id="ProtNLM"/>
    </source>
</evidence>
<evidence type="ECO:0000256" key="1">
    <source>
        <dbReference type="SAM" id="MobiDB-lite"/>
    </source>
</evidence>
<name>A0A9E2NQ88_9FIRM</name>
<gene>
    <name evidence="4" type="ORF">H9864_03900</name>
</gene>
<evidence type="ECO:0000256" key="3">
    <source>
        <dbReference type="SAM" id="SignalP"/>
    </source>
</evidence>
<accession>A0A9E2NQ88</accession>
<feature type="region of interest" description="Disordered" evidence="1">
    <location>
        <begin position="78"/>
        <end position="111"/>
    </location>
</feature>